<comment type="caution">
    <text evidence="2">The sequence shown here is derived from an EMBL/GenBank/DDBJ whole genome shotgun (WGS) entry which is preliminary data.</text>
</comment>
<feature type="region of interest" description="Disordered" evidence="1">
    <location>
        <begin position="75"/>
        <end position="154"/>
    </location>
</feature>
<evidence type="ECO:0000256" key="1">
    <source>
        <dbReference type="SAM" id="MobiDB-lite"/>
    </source>
</evidence>
<evidence type="ECO:0000313" key="3">
    <source>
        <dbReference type="Proteomes" id="UP000310066"/>
    </source>
</evidence>
<proteinExistence type="predicted"/>
<organism evidence="2 3">
    <name type="scientific">Friedmanniomyces endolithicus</name>
    <dbReference type="NCBI Taxonomy" id="329885"/>
    <lineage>
        <taxon>Eukaryota</taxon>
        <taxon>Fungi</taxon>
        <taxon>Dikarya</taxon>
        <taxon>Ascomycota</taxon>
        <taxon>Pezizomycotina</taxon>
        <taxon>Dothideomycetes</taxon>
        <taxon>Dothideomycetidae</taxon>
        <taxon>Mycosphaerellales</taxon>
        <taxon>Teratosphaeriaceae</taxon>
        <taxon>Friedmanniomyces</taxon>
    </lineage>
</organism>
<feature type="region of interest" description="Disordered" evidence="1">
    <location>
        <begin position="1"/>
        <end position="61"/>
    </location>
</feature>
<dbReference type="OrthoDB" id="3863268at2759"/>
<accession>A0A4U0UN19</accession>
<protein>
    <submittedName>
        <fullName evidence="2">Uncharacterized protein</fullName>
    </submittedName>
</protein>
<dbReference type="EMBL" id="NAJP01000058">
    <property type="protein sequence ID" value="TKA36652.1"/>
    <property type="molecule type" value="Genomic_DNA"/>
</dbReference>
<reference evidence="2 3" key="1">
    <citation type="submission" date="2017-03" db="EMBL/GenBank/DDBJ databases">
        <title>Genomes of endolithic fungi from Antarctica.</title>
        <authorList>
            <person name="Coleine C."/>
            <person name="Masonjones S."/>
            <person name="Stajich J.E."/>
        </authorList>
    </citation>
    <scope>NUCLEOTIDE SEQUENCE [LARGE SCALE GENOMIC DNA]</scope>
    <source>
        <strain evidence="2 3">CCFEE 5311</strain>
    </source>
</reference>
<gene>
    <name evidence="2" type="ORF">B0A54_11895</name>
</gene>
<sequence length="181" mass="20582">MTDEAPPPPYSAHASDPVVSVQDSTKTHLRVEQTPRPVLLQDSAKKPSSVEHTSQQIDRPAKTWLESWGSWDEHGPSILRRWSSPQSHDDRTARKAEQKAERVAARKATRDAAQQARREAAGRKAEKVAAEKAKRDAAKKSGKKALPQPGVREQKIREWYGHQYDYAPGRRQWYGSQYDYE</sequence>
<dbReference type="Proteomes" id="UP000310066">
    <property type="component" value="Unassembled WGS sequence"/>
</dbReference>
<feature type="compositionally biased region" description="Basic and acidic residues" evidence="1">
    <location>
        <begin position="87"/>
        <end position="139"/>
    </location>
</feature>
<dbReference type="AlphaFoldDB" id="A0A4U0UN19"/>
<evidence type="ECO:0000313" key="2">
    <source>
        <dbReference type="EMBL" id="TKA36652.1"/>
    </source>
</evidence>
<name>A0A4U0UN19_9PEZI</name>
<feature type="compositionally biased region" description="Pro residues" evidence="1">
    <location>
        <begin position="1"/>
        <end position="10"/>
    </location>
</feature>